<sequence>MIQCGCIDFPLVLQYTGCSVRTGVQSRYFILQCICDHFHDVKWRSQANLHSALRGGGLVPFSTSRDLTLTRTEYGLHSRCPKVSFQNLTPGRVLHIFFKSLFVRLQPEVLKGPPVFNCTFLDFLISLIICILGAVVTQWLTDSPPTTAILVRSPAGSIPGGSAPGFLHVGILLDDAACRRVFSGYSRFPALAFQRRSILGSHFISCSGMTGTYGSQLESPSLRGPLASHQGSGSIPGVVAPGFAHVGIVPDDAAGRRVFLVISRFHRHCIPALLHTHLISRSSSLKTSVLCAAQISSLYTRGHHGRFGHTSHPVEARTCIGGFASVCLPLMCLGSSLPRVPASVRASLRYLIRLSVLTVQRVIGTQIDVRETKRDFGFLAET</sequence>
<evidence type="ECO:0000313" key="1">
    <source>
        <dbReference type="EMBL" id="KAJ8880827.1"/>
    </source>
</evidence>
<accession>A0ABQ9H945</accession>
<protein>
    <submittedName>
        <fullName evidence="1">Uncharacterized protein</fullName>
    </submittedName>
</protein>
<proteinExistence type="predicted"/>
<gene>
    <name evidence="1" type="ORF">PR048_017298</name>
</gene>
<reference evidence="1 2" key="1">
    <citation type="submission" date="2023-02" db="EMBL/GenBank/DDBJ databases">
        <title>LHISI_Scaffold_Assembly.</title>
        <authorList>
            <person name="Stuart O.P."/>
            <person name="Cleave R."/>
            <person name="Magrath M.J.L."/>
            <person name="Mikheyev A.S."/>
        </authorList>
    </citation>
    <scope>NUCLEOTIDE SEQUENCE [LARGE SCALE GENOMIC DNA]</scope>
    <source>
        <strain evidence="1">Daus_M_001</strain>
        <tissue evidence="1">Leg muscle</tissue>
    </source>
</reference>
<comment type="caution">
    <text evidence="1">The sequence shown here is derived from an EMBL/GenBank/DDBJ whole genome shotgun (WGS) entry which is preliminary data.</text>
</comment>
<keyword evidence="2" id="KW-1185">Reference proteome</keyword>
<organism evidence="1 2">
    <name type="scientific">Dryococelus australis</name>
    <dbReference type="NCBI Taxonomy" id="614101"/>
    <lineage>
        <taxon>Eukaryota</taxon>
        <taxon>Metazoa</taxon>
        <taxon>Ecdysozoa</taxon>
        <taxon>Arthropoda</taxon>
        <taxon>Hexapoda</taxon>
        <taxon>Insecta</taxon>
        <taxon>Pterygota</taxon>
        <taxon>Neoptera</taxon>
        <taxon>Polyneoptera</taxon>
        <taxon>Phasmatodea</taxon>
        <taxon>Verophasmatodea</taxon>
        <taxon>Anareolatae</taxon>
        <taxon>Phasmatidae</taxon>
        <taxon>Eurycanthinae</taxon>
        <taxon>Dryococelus</taxon>
    </lineage>
</organism>
<evidence type="ECO:0000313" key="2">
    <source>
        <dbReference type="Proteomes" id="UP001159363"/>
    </source>
</evidence>
<name>A0ABQ9H945_9NEOP</name>
<dbReference type="Proteomes" id="UP001159363">
    <property type="component" value="Chromosome 5"/>
</dbReference>
<dbReference type="EMBL" id="JARBHB010000006">
    <property type="protein sequence ID" value="KAJ8880827.1"/>
    <property type="molecule type" value="Genomic_DNA"/>
</dbReference>